<dbReference type="InterPro" id="IPR036188">
    <property type="entry name" value="FAD/NAD-bd_sf"/>
</dbReference>
<dbReference type="Pfam" id="PF13454">
    <property type="entry name" value="NAD_binding_9"/>
    <property type="match status" value="1"/>
</dbReference>
<accession>A0A6I4HYZ1</accession>
<dbReference type="SUPFAM" id="SSF51905">
    <property type="entry name" value="FAD/NAD(P)-binding domain"/>
    <property type="match status" value="1"/>
</dbReference>
<protein>
    <submittedName>
        <fullName evidence="2">FAD/NAD(P)-binding protein</fullName>
    </submittedName>
</protein>
<proteinExistence type="predicted"/>
<dbReference type="PANTHER" id="PTHR40254:SF1">
    <property type="entry name" value="BLR0577 PROTEIN"/>
    <property type="match status" value="1"/>
</dbReference>
<name>A0A6I4HYZ1_9SPHI</name>
<keyword evidence="3" id="KW-1185">Reference proteome</keyword>
<dbReference type="InterPro" id="IPR052189">
    <property type="entry name" value="L-asp_N-monooxygenase_NS-form"/>
</dbReference>
<organism evidence="2 3">
    <name type="scientific">Mucilaginibacter ginkgonis</name>
    <dbReference type="NCBI Taxonomy" id="2682091"/>
    <lineage>
        <taxon>Bacteria</taxon>
        <taxon>Pseudomonadati</taxon>
        <taxon>Bacteroidota</taxon>
        <taxon>Sphingobacteriia</taxon>
        <taxon>Sphingobacteriales</taxon>
        <taxon>Sphingobacteriaceae</taxon>
        <taxon>Mucilaginibacter</taxon>
    </lineage>
</organism>
<dbReference type="Proteomes" id="UP000429232">
    <property type="component" value="Chromosome"/>
</dbReference>
<evidence type="ECO:0000313" key="2">
    <source>
        <dbReference type="EMBL" id="QQL50316.1"/>
    </source>
</evidence>
<dbReference type="RefSeq" id="WP_157522462.1">
    <property type="nucleotide sequence ID" value="NZ_CP066775.1"/>
</dbReference>
<feature type="domain" description="FAD-dependent urate hydroxylase HpyO/Asp monooxygenase CreE-like FAD/NAD(P)-binding" evidence="1">
    <location>
        <begin position="12"/>
        <end position="198"/>
    </location>
</feature>
<dbReference type="AlphaFoldDB" id="A0A6I4HYZ1"/>
<dbReference type="Gene3D" id="3.50.50.60">
    <property type="entry name" value="FAD/NAD(P)-binding domain"/>
    <property type="match status" value="1"/>
</dbReference>
<dbReference type="PANTHER" id="PTHR40254">
    <property type="entry name" value="BLR0577 PROTEIN"/>
    <property type="match status" value="1"/>
</dbReference>
<sequence>MSQPADLVYDIAFIGSGIACTATLTAIIEQLEKAEKKTAPLKVIVIEKYPEWWKGIPYGNRSSVNALTITTLHDFFTDITERDKFLNRFIPQKDKLIASYLKTGGTIAGTWLKSNKNAIEQGDWNNVYFPRSIIGQYLAKTFKALKEQARSKNLIKIDTLTGEAVAVDSQENYKSVIIAIEAHVAQIRARKIVLAIGSAPQRTLTTAFKQQDEALYLNNIHGQDLEMTCEAIKKALKKNLTAQRNIFIAGANASAIELLYLLNDDKELSDLVNNITMLSYGGSLPKGITYTTHAHRLTENLEKLGLKKTYSLAELVEAAKKDILKVIDGDVSVPDVDQIMAKTIALLTPLDIQSKKLFYAVHGVQLARIFRRSGTDYKNAANNLVTKNKLTVLKGSLQNISYNSDGSTSIFYEVEDGVQCLTDHFAVVVNCTGADDLEKTTSKLIQNLINKNGLKINQSRKAFEVDSHLQAAEGIYVIGPLAGGNYNELLYFWHLENASRIIYLSKHLAKELVN</sequence>
<dbReference type="InterPro" id="IPR038732">
    <property type="entry name" value="HpyO/CreE_NAD-binding"/>
</dbReference>
<gene>
    <name evidence="2" type="ORF">GO620_002345</name>
</gene>
<reference evidence="2 3" key="1">
    <citation type="submission" date="2020-12" db="EMBL/GenBank/DDBJ databases">
        <title>HMF7856_wgs.fasta genome submission.</title>
        <authorList>
            <person name="Kang H."/>
            <person name="Kim H."/>
            <person name="Joh K."/>
        </authorList>
    </citation>
    <scope>NUCLEOTIDE SEQUENCE [LARGE SCALE GENOMIC DNA]</scope>
    <source>
        <strain evidence="2 3">HMF7856</strain>
    </source>
</reference>
<dbReference type="EMBL" id="CP066775">
    <property type="protein sequence ID" value="QQL50316.1"/>
    <property type="molecule type" value="Genomic_DNA"/>
</dbReference>
<evidence type="ECO:0000313" key="3">
    <source>
        <dbReference type="Proteomes" id="UP000429232"/>
    </source>
</evidence>
<evidence type="ECO:0000259" key="1">
    <source>
        <dbReference type="Pfam" id="PF13454"/>
    </source>
</evidence>
<dbReference type="KEGG" id="mgik:GO620_002345"/>